<sequence length="606" mass="64763">MSDSRKATVSSQIADWLADRGVEQVFAVTGGGAMFLNQALGTNPRLRCTYMHHEQACAMAAEGYARIAGKPAVVNVTTGPGGINALNGVFGAFTDSIPMLVLSGQVKRETALDHRPIAGLRQLGDQEAPIVAMAAPVCKRAVAIGELAELETELPLAFALATEGRPGPVWLDIPLDLQGAVADVSFPATAARAAAAPASQLSEDCRDIVGRLLAAHRPVILAGTGVRLSGAEAALLAFAERHGIPLATAWTHDLIASDHPLFAGRPGTIGTRPGNFAVQNADLVITIGSRLNIRQTSYNWDAFAARAYTVHVDIDQAELDKPSLRTDLRVNADAGEFLTTLQASLENTTLPGYAPWADWLRNLRSRFPSISQAQQQAPSINPYALVERVFRQLRADDIIVCGNASACILPFQVGALQAQQRMFSNSGSASMGYDLPAAIGAALAAPERRVICFAGDGSLQMNVQELQTLRTLGLNVVIVVLDNQGYLSIRQTHENFFGTVVGATANSGVEFPDYTRLATAYGIPAIAVREPNELPLLDSALAADGPALLHVHVDPQQEFEPRIKSRRDANGAFHTPELDDMFPFLDVEQLQDIRAQAAAIRQVTQP</sequence>
<keyword evidence="8" id="KW-1185">Reference proteome</keyword>
<dbReference type="InterPro" id="IPR011766">
    <property type="entry name" value="TPP_enzyme_TPP-bd"/>
</dbReference>
<dbReference type="InterPro" id="IPR029061">
    <property type="entry name" value="THDP-binding"/>
</dbReference>
<name>A0A0R0CF78_9GAMM</name>
<dbReference type="Pfam" id="PF02776">
    <property type="entry name" value="TPP_enzyme_N"/>
    <property type="match status" value="1"/>
</dbReference>
<evidence type="ECO:0000259" key="4">
    <source>
        <dbReference type="Pfam" id="PF00205"/>
    </source>
</evidence>
<dbReference type="CDD" id="cd07035">
    <property type="entry name" value="TPP_PYR_POX_like"/>
    <property type="match status" value="1"/>
</dbReference>
<feature type="domain" description="Thiamine pyrophosphate enzyme N-terminal TPP-binding" evidence="6">
    <location>
        <begin position="8"/>
        <end position="112"/>
    </location>
</feature>
<dbReference type="SUPFAM" id="SSF52467">
    <property type="entry name" value="DHS-like NAD/FAD-binding domain"/>
    <property type="match status" value="1"/>
</dbReference>
<dbReference type="GO" id="GO:0003984">
    <property type="term" value="F:acetolactate synthase activity"/>
    <property type="evidence" value="ECO:0007669"/>
    <property type="project" value="TreeGrafter"/>
</dbReference>
<dbReference type="GO" id="GO:0009097">
    <property type="term" value="P:isoleucine biosynthetic process"/>
    <property type="evidence" value="ECO:0007669"/>
    <property type="project" value="TreeGrafter"/>
</dbReference>
<dbReference type="Gene3D" id="3.40.50.1220">
    <property type="entry name" value="TPP-binding domain"/>
    <property type="match status" value="1"/>
</dbReference>
<keyword evidence="2 3" id="KW-0786">Thiamine pyrophosphate</keyword>
<dbReference type="GO" id="GO:0030976">
    <property type="term" value="F:thiamine pyrophosphate binding"/>
    <property type="evidence" value="ECO:0007669"/>
    <property type="project" value="InterPro"/>
</dbReference>
<dbReference type="EMBL" id="LDJJ01000026">
    <property type="protein sequence ID" value="KRG67936.1"/>
    <property type="molecule type" value="Genomic_DNA"/>
</dbReference>
<comment type="caution">
    <text evidence="7">The sequence shown here is derived from an EMBL/GenBank/DDBJ whole genome shotgun (WGS) entry which is preliminary data.</text>
</comment>
<dbReference type="CDD" id="cd00568">
    <property type="entry name" value="TPP_enzymes"/>
    <property type="match status" value="1"/>
</dbReference>
<dbReference type="PATRIC" id="fig|405446.3.peg.1046"/>
<dbReference type="InterPro" id="IPR000399">
    <property type="entry name" value="TPP-bd_CS"/>
</dbReference>
<dbReference type="Pfam" id="PF00205">
    <property type="entry name" value="TPP_enzyme_M"/>
    <property type="match status" value="1"/>
</dbReference>
<dbReference type="Proteomes" id="UP000051863">
    <property type="component" value="Unassembled WGS sequence"/>
</dbReference>
<organism evidence="7 8">
    <name type="scientific">Stenotrophomonas terrae</name>
    <dbReference type="NCBI Taxonomy" id="405446"/>
    <lineage>
        <taxon>Bacteria</taxon>
        <taxon>Pseudomonadati</taxon>
        <taxon>Pseudomonadota</taxon>
        <taxon>Gammaproteobacteria</taxon>
        <taxon>Lysobacterales</taxon>
        <taxon>Lysobacteraceae</taxon>
        <taxon>Stenotrophomonas</taxon>
    </lineage>
</organism>
<evidence type="ECO:0000256" key="3">
    <source>
        <dbReference type="RuleBase" id="RU362132"/>
    </source>
</evidence>
<evidence type="ECO:0000259" key="6">
    <source>
        <dbReference type="Pfam" id="PF02776"/>
    </source>
</evidence>
<dbReference type="GO" id="GO:0050660">
    <property type="term" value="F:flavin adenine dinucleotide binding"/>
    <property type="evidence" value="ECO:0007669"/>
    <property type="project" value="TreeGrafter"/>
</dbReference>
<dbReference type="InterPro" id="IPR029035">
    <property type="entry name" value="DHS-like_NAD/FAD-binding_dom"/>
</dbReference>
<proteinExistence type="inferred from homology"/>
<dbReference type="PANTHER" id="PTHR18968">
    <property type="entry name" value="THIAMINE PYROPHOSPHATE ENZYMES"/>
    <property type="match status" value="1"/>
</dbReference>
<dbReference type="Pfam" id="PF02775">
    <property type="entry name" value="TPP_enzyme_C"/>
    <property type="match status" value="1"/>
</dbReference>
<feature type="domain" description="Thiamine pyrophosphate enzyme TPP-binding" evidence="5">
    <location>
        <begin position="416"/>
        <end position="551"/>
    </location>
</feature>
<dbReference type="SUPFAM" id="SSF52518">
    <property type="entry name" value="Thiamin diphosphate-binding fold (THDP-binding)"/>
    <property type="match status" value="2"/>
</dbReference>
<gene>
    <name evidence="7" type="ORF">ABB27_07990</name>
</gene>
<comment type="similarity">
    <text evidence="1 3">Belongs to the TPP enzyme family.</text>
</comment>
<dbReference type="OrthoDB" id="9785953at2"/>
<dbReference type="InterPro" id="IPR045229">
    <property type="entry name" value="TPP_enz"/>
</dbReference>
<dbReference type="GO" id="GO:0005948">
    <property type="term" value="C:acetolactate synthase complex"/>
    <property type="evidence" value="ECO:0007669"/>
    <property type="project" value="TreeGrafter"/>
</dbReference>
<evidence type="ECO:0000259" key="5">
    <source>
        <dbReference type="Pfam" id="PF02775"/>
    </source>
</evidence>
<dbReference type="InterPro" id="IPR012001">
    <property type="entry name" value="Thiamin_PyroP_enz_TPP-bd_dom"/>
</dbReference>
<evidence type="ECO:0000313" key="8">
    <source>
        <dbReference type="Proteomes" id="UP000051863"/>
    </source>
</evidence>
<protein>
    <submittedName>
        <fullName evidence="7">Thiamine pyrophosphate-binding protein</fullName>
    </submittedName>
</protein>
<dbReference type="AlphaFoldDB" id="A0A0R0CF78"/>
<dbReference type="RefSeq" id="WP_057628123.1">
    <property type="nucleotide sequence ID" value="NZ_LDJJ01000026.1"/>
</dbReference>
<dbReference type="InterPro" id="IPR012000">
    <property type="entry name" value="Thiamin_PyroP_enz_cen_dom"/>
</dbReference>
<dbReference type="GO" id="GO:0000287">
    <property type="term" value="F:magnesium ion binding"/>
    <property type="evidence" value="ECO:0007669"/>
    <property type="project" value="InterPro"/>
</dbReference>
<evidence type="ECO:0000313" key="7">
    <source>
        <dbReference type="EMBL" id="KRG67936.1"/>
    </source>
</evidence>
<dbReference type="PROSITE" id="PS00187">
    <property type="entry name" value="TPP_ENZYMES"/>
    <property type="match status" value="1"/>
</dbReference>
<evidence type="ECO:0000256" key="2">
    <source>
        <dbReference type="ARBA" id="ARBA00023052"/>
    </source>
</evidence>
<dbReference type="Gene3D" id="3.40.50.970">
    <property type="match status" value="2"/>
</dbReference>
<reference evidence="7 8" key="1">
    <citation type="submission" date="2015-05" db="EMBL/GenBank/DDBJ databases">
        <title>Genome sequencing and analysis of members of genus Stenotrophomonas.</title>
        <authorList>
            <person name="Patil P.P."/>
            <person name="Midha S."/>
            <person name="Patil P.B."/>
        </authorList>
    </citation>
    <scope>NUCLEOTIDE SEQUENCE [LARGE SCALE GENOMIC DNA]</scope>
    <source>
        <strain evidence="7 8">DSM 18941</strain>
    </source>
</reference>
<feature type="domain" description="Thiamine pyrophosphate enzyme central" evidence="4">
    <location>
        <begin position="207"/>
        <end position="341"/>
    </location>
</feature>
<dbReference type="PANTHER" id="PTHR18968:SF142">
    <property type="entry name" value="ACETOLACTATE SYNTHASE"/>
    <property type="match status" value="1"/>
</dbReference>
<accession>A0A0R0CF78</accession>
<dbReference type="GO" id="GO:0009099">
    <property type="term" value="P:L-valine biosynthetic process"/>
    <property type="evidence" value="ECO:0007669"/>
    <property type="project" value="TreeGrafter"/>
</dbReference>
<evidence type="ECO:0000256" key="1">
    <source>
        <dbReference type="ARBA" id="ARBA00007812"/>
    </source>
</evidence>